<reference evidence="2 3" key="1">
    <citation type="journal article" date="2019" name="Commun. Biol.">
        <title>The bagworm genome reveals a unique fibroin gene that provides high tensile strength.</title>
        <authorList>
            <person name="Kono N."/>
            <person name="Nakamura H."/>
            <person name="Ohtoshi R."/>
            <person name="Tomita M."/>
            <person name="Numata K."/>
            <person name="Arakawa K."/>
        </authorList>
    </citation>
    <scope>NUCLEOTIDE SEQUENCE [LARGE SCALE GENOMIC DNA]</scope>
</reference>
<proteinExistence type="predicted"/>
<gene>
    <name evidence="2" type="ORF">EVAR_21403_1</name>
</gene>
<dbReference type="AlphaFoldDB" id="A0A4C1VFJ0"/>
<dbReference type="EMBL" id="BGZK01000340">
    <property type="protein sequence ID" value="GBP37868.1"/>
    <property type="molecule type" value="Genomic_DNA"/>
</dbReference>
<sequence>MRNPIIIGFFYTSRQEALSSTVTEASMGVIGILGSGSAGPGGAEASSAASVDNGALQEALEQAEERAPPPAHALKHELHHTQSGVYDAQGYTVRGAGAGAPDGGAGALYPALCVGGAALAAAAAVALAVARRRTRAPLAQGFVQVIRSCRSRAAVANRPRGRPRRSRTANTKERYELWRASRVMPITPTDLTLTSAAQNSATPEESPTRHCPFKNTGSTLEYLNIVFGGDTAVVRAFRSWVIRDLLWSQVRDGGLIASCPGVFSSGIVRVFHRRAREFCTRPPRRWKALASQIKNSSGHFTNICDTIYKKLRYPILYFKESVD</sequence>
<evidence type="ECO:0000313" key="2">
    <source>
        <dbReference type="EMBL" id="GBP37868.1"/>
    </source>
</evidence>
<keyword evidence="1" id="KW-0812">Transmembrane</keyword>
<comment type="caution">
    <text evidence="2">The sequence shown here is derived from an EMBL/GenBank/DDBJ whole genome shotgun (WGS) entry which is preliminary data.</text>
</comment>
<keyword evidence="1" id="KW-1133">Transmembrane helix</keyword>
<feature type="transmembrane region" description="Helical" evidence="1">
    <location>
        <begin position="107"/>
        <end position="130"/>
    </location>
</feature>
<protein>
    <submittedName>
        <fullName evidence="2">Uncharacterized protein</fullName>
    </submittedName>
</protein>
<organism evidence="2 3">
    <name type="scientific">Eumeta variegata</name>
    <name type="common">Bagworm moth</name>
    <name type="synonym">Eumeta japonica</name>
    <dbReference type="NCBI Taxonomy" id="151549"/>
    <lineage>
        <taxon>Eukaryota</taxon>
        <taxon>Metazoa</taxon>
        <taxon>Ecdysozoa</taxon>
        <taxon>Arthropoda</taxon>
        <taxon>Hexapoda</taxon>
        <taxon>Insecta</taxon>
        <taxon>Pterygota</taxon>
        <taxon>Neoptera</taxon>
        <taxon>Endopterygota</taxon>
        <taxon>Lepidoptera</taxon>
        <taxon>Glossata</taxon>
        <taxon>Ditrysia</taxon>
        <taxon>Tineoidea</taxon>
        <taxon>Psychidae</taxon>
        <taxon>Oiketicinae</taxon>
        <taxon>Eumeta</taxon>
    </lineage>
</organism>
<dbReference type="Proteomes" id="UP000299102">
    <property type="component" value="Unassembled WGS sequence"/>
</dbReference>
<name>A0A4C1VFJ0_EUMVA</name>
<accession>A0A4C1VFJ0</accession>
<evidence type="ECO:0000313" key="3">
    <source>
        <dbReference type="Proteomes" id="UP000299102"/>
    </source>
</evidence>
<keyword evidence="3" id="KW-1185">Reference proteome</keyword>
<keyword evidence="1" id="KW-0472">Membrane</keyword>
<evidence type="ECO:0000256" key="1">
    <source>
        <dbReference type="SAM" id="Phobius"/>
    </source>
</evidence>